<sequence>KICCEIDGHYTCCDSDEEIPEGRRSVYAGTEINNGFDYFNNSIVQMGIFDCNYLTCKGKCCKDYCCPFSNGKCCQDRKCCPSGTGCCPLNCCPTGQDCCGGGCCAYGQRCCGSWCCKKKQSCGVSPYTCYGAGVIFTPAITTVLFLVASAVTSKTYFH</sequence>
<keyword evidence="3" id="KW-1185">Reference proteome</keyword>
<evidence type="ECO:0000313" key="2">
    <source>
        <dbReference type="EMBL" id="GFT16033.1"/>
    </source>
</evidence>
<keyword evidence="1" id="KW-1133">Transmembrane helix</keyword>
<organism evidence="2 3">
    <name type="scientific">Nephila pilipes</name>
    <name type="common">Giant wood spider</name>
    <name type="synonym">Nephila maculata</name>
    <dbReference type="NCBI Taxonomy" id="299642"/>
    <lineage>
        <taxon>Eukaryota</taxon>
        <taxon>Metazoa</taxon>
        <taxon>Ecdysozoa</taxon>
        <taxon>Arthropoda</taxon>
        <taxon>Chelicerata</taxon>
        <taxon>Arachnida</taxon>
        <taxon>Araneae</taxon>
        <taxon>Araneomorphae</taxon>
        <taxon>Entelegynae</taxon>
        <taxon>Araneoidea</taxon>
        <taxon>Nephilidae</taxon>
        <taxon>Nephila</taxon>
    </lineage>
</organism>
<reference evidence="2" key="1">
    <citation type="submission" date="2020-08" db="EMBL/GenBank/DDBJ databases">
        <title>Multicomponent nature underlies the extraordinary mechanical properties of spider dragline silk.</title>
        <authorList>
            <person name="Kono N."/>
            <person name="Nakamura H."/>
            <person name="Mori M."/>
            <person name="Yoshida Y."/>
            <person name="Ohtoshi R."/>
            <person name="Malay A.D."/>
            <person name="Moran D.A.P."/>
            <person name="Tomita M."/>
            <person name="Numata K."/>
            <person name="Arakawa K."/>
        </authorList>
    </citation>
    <scope>NUCLEOTIDE SEQUENCE</scope>
</reference>
<accession>A0A8X6NHZ6</accession>
<feature type="non-terminal residue" evidence="2">
    <location>
        <position position="1"/>
    </location>
</feature>
<keyword evidence="1" id="KW-0812">Transmembrane</keyword>
<protein>
    <submittedName>
        <fullName evidence="2">Uncharacterized protein</fullName>
    </submittedName>
</protein>
<keyword evidence="1" id="KW-0472">Membrane</keyword>
<proteinExistence type="predicted"/>
<evidence type="ECO:0000256" key="1">
    <source>
        <dbReference type="SAM" id="Phobius"/>
    </source>
</evidence>
<dbReference type="OrthoDB" id="6430978at2759"/>
<feature type="transmembrane region" description="Helical" evidence="1">
    <location>
        <begin position="127"/>
        <end position="151"/>
    </location>
</feature>
<evidence type="ECO:0000313" key="3">
    <source>
        <dbReference type="Proteomes" id="UP000887013"/>
    </source>
</evidence>
<dbReference type="AlphaFoldDB" id="A0A8X6NHZ6"/>
<name>A0A8X6NHZ6_NEPPI</name>
<comment type="caution">
    <text evidence="2">The sequence shown here is derived from an EMBL/GenBank/DDBJ whole genome shotgun (WGS) entry which is preliminary data.</text>
</comment>
<dbReference type="Proteomes" id="UP000887013">
    <property type="component" value="Unassembled WGS sequence"/>
</dbReference>
<gene>
    <name evidence="2" type="ORF">NPIL_146171</name>
</gene>
<dbReference type="EMBL" id="BMAW01009854">
    <property type="protein sequence ID" value="GFT16033.1"/>
    <property type="molecule type" value="Genomic_DNA"/>
</dbReference>